<gene>
    <name evidence="3" type="ORF">IZT61_05950</name>
</gene>
<keyword evidence="3" id="KW-0808">Transferase</keyword>
<accession>A0A7S9Q0K9</accession>
<proteinExistence type="predicted"/>
<keyword evidence="3" id="KW-0032">Aminotransferase</keyword>
<organism evidence="3 4">
    <name type="scientific">Pedobacter endophyticus</name>
    <dbReference type="NCBI Taxonomy" id="2789740"/>
    <lineage>
        <taxon>Bacteria</taxon>
        <taxon>Pseudomonadati</taxon>
        <taxon>Bacteroidota</taxon>
        <taxon>Sphingobacteriia</taxon>
        <taxon>Sphingobacteriales</taxon>
        <taxon>Sphingobacteriaceae</taxon>
        <taxon>Pedobacter</taxon>
    </lineage>
</organism>
<dbReference type="PANTHER" id="PTHR43586:SF15">
    <property type="entry name" value="BLR3095 PROTEIN"/>
    <property type="match status" value="1"/>
</dbReference>
<dbReference type="AlphaFoldDB" id="A0A7S9Q0K9"/>
<dbReference type="RefSeq" id="WP_196100261.1">
    <property type="nucleotide sequence ID" value="NZ_CP064939.1"/>
</dbReference>
<keyword evidence="4" id="KW-1185">Reference proteome</keyword>
<evidence type="ECO:0000313" key="4">
    <source>
        <dbReference type="Proteomes" id="UP000594759"/>
    </source>
</evidence>
<protein>
    <submittedName>
        <fullName evidence="3">Aminotransferase class V-fold PLP-dependent enzyme</fullName>
    </submittedName>
</protein>
<dbReference type="Gene3D" id="3.90.1150.10">
    <property type="entry name" value="Aspartate Aminotransferase, domain 1"/>
    <property type="match status" value="1"/>
</dbReference>
<dbReference type="Pfam" id="PF00266">
    <property type="entry name" value="Aminotran_5"/>
    <property type="match status" value="1"/>
</dbReference>
<dbReference type="InterPro" id="IPR015424">
    <property type="entry name" value="PyrdxlP-dep_Trfase"/>
</dbReference>
<dbReference type="Gene3D" id="3.40.640.10">
    <property type="entry name" value="Type I PLP-dependent aspartate aminotransferase-like (Major domain)"/>
    <property type="match status" value="1"/>
</dbReference>
<dbReference type="Proteomes" id="UP000594759">
    <property type="component" value="Chromosome"/>
</dbReference>
<reference evidence="3 4" key="1">
    <citation type="submission" date="2020-11" db="EMBL/GenBank/DDBJ databases">
        <title>Pedobacter endophytica, an endophytic bacteria isolated form Carex pumila.</title>
        <authorList>
            <person name="Peng Y."/>
            <person name="Jiang L."/>
            <person name="Lee J."/>
        </authorList>
    </citation>
    <scope>NUCLEOTIDE SEQUENCE [LARGE SCALE GENOMIC DNA]</scope>
    <source>
        <strain evidence="3 4">JBR3-12</strain>
    </source>
</reference>
<evidence type="ECO:0000259" key="2">
    <source>
        <dbReference type="Pfam" id="PF00266"/>
    </source>
</evidence>
<dbReference type="InterPro" id="IPR015422">
    <property type="entry name" value="PyrdxlP-dep_Trfase_small"/>
</dbReference>
<feature type="domain" description="Aminotransferase class V" evidence="2">
    <location>
        <begin position="53"/>
        <end position="350"/>
    </location>
</feature>
<dbReference type="InterPro" id="IPR000192">
    <property type="entry name" value="Aminotrans_V_dom"/>
</dbReference>
<name>A0A7S9Q0K9_9SPHI</name>
<evidence type="ECO:0000313" key="3">
    <source>
        <dbReference type="EMBL" id="QPH40807.1"/>
    </source>
</evidence>
<dbReference type="KEGG" id="pex:IZT61_05950"/>
<dbReference type="InterPro" id="IPR015421">
    <property type="entry name" value="PyrdxlP-dep_Trfase_major"/>
</dbReference>
<keyword evidence="1" id="KW-0663">Pyridoxal phosphate</keyword>
<dbReference type="GO" id="GO:0008483">
    <property type="term" value="F:transaminase activity"/>
    <property type="evidence" value="ECO:0007669"/>
    <property type="project" value="UniProtKB-KW"/>
</dbReference>
<evidence type="ECO:0000256" key="1">
    <source>
        <dbReference type="ARBA" id="ARBA00022898"/>
    </source>
</evidence>
<dbReference type="SUPFAM" id="SSF53383">
    <property type="entry name" value="PLP-dependent transferases"/>
    <property type="match status" value="1"/>
</dbReference>
<dbReference type="PANTHER" id="PTHR43586">
    <property type="entry name" value="CYSTEINE DESULFURASE"/>
    <property type="match status" value="1"/>
</dbReference>
<dbReference type="EMBL" id="CP064939">
    <property type="protein sequence ID" value="QPH40807.1"/>
    <property type="molecule type" value="Genomic_DNA"/>
</dbReference>
<sequence length="357" mass="40080">MNFRDQFPILNDCVYLNTAYSGLLATDFATWRRVHDENFVALGSAFRVANDSILKETKTRLAGIFGAYIGNCYLVQNFSVGFNTLINGLDRSHRFLILKEDYPSVNYPIKTSGFNFMEVSIDANLENNILQQVEEFKPTVLAFSIVQYISGIRIDPAFIRKLKATYPDLLIIGDATQFMGTCVFDFNSSGFDAVLGSGYKWLLGGFGNGYVFLSDQLKDEVYSWKKDLDLPSSPFLEGRDYLSLTFELGHLDTLNFGTLNEGLKLIEKIGMANIETAAQSISDKARKAFYAKGLLNDEEMNRPVHSTIMSLPLGEHKVAQLNEAKVIFAARGAGTRFSFHFYNNENDLDKVLEVLSK</sequence>